<keyword evidence="1" id="KW-0812">Transmembrane</keyword>
<feature type="transmembrane region" description="Helical" evidence="1">
    <location>
        <begin position="78"/>
        <end position="99"/>
    </location>
</feature>
<proteinExistence type="predicted"/>
<dbReference type="PANTHER" id="PTHR34062">
    <property type="entry name" value="OXIDOREDUCTASE 21 KDA SUBUNIT, PUTATIVE (AFU_ORTHOLOGUE AFUA_4G04750)-RELATED"/>
    <property type="match status" value="1"/>
</dbReference>
<dbReference type="PANTHER" id="PTHR34062:SF1">
    <property type="entry name" value="NADH-UBIQUINONE OXIDOREDUCTASE 21KDA SUBUNIT N-TERMINAL DOMAIN-CONTAINING PROTEIN"/>
    <property type="match status" value="1"/>
</dbReference>
<feature type="domain" description="NADH-ubiquinone oxidoreductase 21kDa subunit C-terminal fungi" evidence="3">
    <location>
        <begin position="120"/>
        <end position="191"/>
    </location>
</feature>
<evidence type="ECO:0000256" key="1">
    <source>
        <dbReference type="SAM" id="Phobius"/>
    </source>
</evidence>
<comment type="caution">
    <text evidence="4">The sequence shown here is derived from an EMBL/GenBank/DDBJ whole genome shotgun (WGS) entry which is preliminary data.</text>
</comment>
<keyword evidence="5" id="KW-1185">Reference proteome</keyword>
<dbReference type="InterPro" id="IPR024549">
    <property type="entry name" value="NADH-UbQ_OxRdtase_su21_C_fun"/>
</dbReference>
<dbReference type="Pfam" id="PF12853">
    <property type="entry name" value="NADH_u_ox_C"/>
    <property type="match status" value="1"/>
</dbReference>
<evidence type="ECO:0000259" key="2">
    <source>
        <dbReference type="Pfam" id="PF10785"/>
    </source>
</evidence>
<dbReference type="InterPro" id="IPR019721">
    <property type="entry name" value="NADH-UbQ_OxRdtase_su21_N"/>
</dbReference>
<dbReference type="Proteomes" id="UP000800235">
    <property type="component" value="Unassembled WGS sequence"/>
</dbReference>
<feature type="transmembrane region" description="Helical" evidence="1">
    <location>
        <begin position="49"/>
        <end position="66"/>
    </location>
</feature>
<protein>
    <submittedName>
        <fullName evidence="4">NADH-ubiquinone oxidoreductase 21 kDa subunit</fullName>
    </submittedName>
</protein>
<evidence type="ECO:0000313" key="4">
    <source>
        <dbReference type="EMBL" id="KAF2432837.1"/>
    </source>
</evidence>
<keyword evidence="1" id="KW-0472">Membrane</keyword>
<gene>
    <name evidence="4" type="ORF">EJ08DRAFT_695237</name>
</gene>
<sequence length="196" mass="22389">MATTRVNPPNPEVQERLVVPSRQPRSDYPLIDNDPHFKRVVRYMRGEDYAWGAFLATIPPVGISLMEKFSPSYVGRGGFAPILRLNVGIGLVGGFILAFQKSSYRFYGITENQREVEMDMREMVDRAKRGEPLYGKSSLTEEAQQMAARNSRHSAIFLHIMPFANFVNHKHHGVDTAKYYQQAERELEAERIAREG</sequence>
<evidence type="ECO:0000313" key="5">
    <source>
        <dbReference type="Proteomes" id="UP000800235"/>
    </source>
</evidence>
<dbReference type="EMBL" id="MU007024">
    <property type="protein sequence ID" value="KAF2432837.1"/>
    <property type="molecule type" value="Genomic_DNA"/>
</dbReference>
<reference evidence="4" key="1">
    <citation type="journal article" date="2020" name="Stud. Mycol.">
        <title>101 Dothideomycetes genomes: a test case for predicting lifestyles and emergence of pathogens.</title>
        <authorList>
            <person name="Haridas S."/>
            <person name="Albert R."/>
            <person name="Binder M."/>
            <person name="Bloem J."/>
            <person name="Labutti K."/>
            <person name="Salamov A."/>
            <person name="Andreopoulos B."/>
            <person name="Baker S."/>
            <person name="Barry K."/>
            <person name="Bills G."/>
            <person name="Bluhm B."/>
            <person name="Cannon C."/>
            <person name="Castanera R."/>
            <person name="Culley D."/>
            <person name="Daum C."/>
            <person name="Ezra D."/>
            <person name="Gonzalez J."/>
            <person name="Henrissat B."/>
            <person name="Kuo A."/>
            <person name="Liang C."/>
            <person name="Lipzen A."/>
            <person name="Lutzoni F."/>
            <person name="Magnuson J."/>
            <person name="Mondo S."/>
            <person name="Nolan M."/>
            <person name="Ohm R."/>
            <person name="Pangilinan J."/>
            <person name="Park H.-J."/>
            <person name="Ramirez L."/>
            <person name="Alfaro M."/>
            <person name="Sun H."/>
            <person name="Tritt A."/>
            <person name="Yoshinaga Y."/>
            <person name="Zwiers L.-H."/>
            <person name="Turgeon B."/>
            <person name="Goodwin S."/>
            <person name="Spatafora J."/>
            <person name="Crous P."/>
            <person name="Grigoriev I."/>
        </authorList>
    </citation>
    <scope>NUCLEOTIDE SEQUENCE</scope>
    <source>
        <strain evidence="4">CBS 130266</strain>
    </source>
</reference>
<dbReference type="InterPro" id="IPR053229">
    <property type="entry name" value="NADH-Q_oxidrdct_subunit"/>
</dbReference>
<accession>A0A9P4NW76</accession>
<dbReference type="AlphaFoldDB" id="A0A9P4NW76"/>
<evidence type="ECO:0000259" key="3">
    <source>
        <dbReference type="Pfam" id="PF12853"/>
    </source>
</evidence>
<dbReference type="OrthoDB" id="196140at2759"/>
<feature type="domain" description="NADH-ubiquinone oxidoreductase 21kDa subunit N-terminal" evidence="2">
    <location>
        <begin position="26"/>
        <end position="111"/>
    </location>
</feature>
<dbReference type="Pfam" id="PF10785">
    <property type="entry name" value="NADH-u_ox-rdase"/>
    <property type="match status" value="1"/>
</dbReference>
<organism evidence="4 5">
    <name type="scientific">Tothia fuscella</name>
    <dbReference type="NCBI Taxonomy" id="1048955"/>
    <lineage>
        <taxon>Eukaryota</taxon>
        <taxon>Fungi</taxon>
        <taxon>Dikarya</taxon>
        <taxon>Ascomycota</taxon>
        <taxon>Pezizomycotina</taxon>
        <taxon>Dothideomycetes</taxon>
        <taxon>Pleosporomycetidae</taxon>
        <taxon>Venturiales</taxon>
        <taxon>Cylindrosympodiaceae</taxon>
        <taxon>Tothia</taxon>
    </lineage>
</organism>
<keyword evidence="1" id="KW-1133">Transmembrane helix</keyword>
<name>A0A9P4NW76_9PEZI</name>